<dbReference type="SMART" id="SM00184">
    <property type="entry name" value="RING"/>
    <property type="match status" value="1"/>
</dbReference>
<dbReference type="PANTHER" id="PTHR47344">
    <property type="entry name" value="RING ZINC FINGER PROTEIN-RELATED"/>
    <property type="match status" value="1"/>
</dbReference>
<dbReference type="GO" id="GO:0008270">
    <property type="term" value="F:zinc ion binding"/>
    <property type="evidence" value="ECO:0007669"/>
    <property type="project" value="UniProtKB-KW"/>
</dbReference>
<keyword evidence="1" id="KW-0479">Metal-binding</keyword>
<gene>
    <name evidence="7" type="ORF">MKW98_021172</name>
</gene>
<name>A0AAD4XU09_9MAGN</name>
<evidence type="ECO:0000256" key="5">
    <source>
        <dbReference type="SAM" id="Coils"/>
    </source>
</evidence>
<keyword evidence="8" id="KW-1185">Reference proteome</keyword>
<keyword evidence="3" id="KW-0862">Zinc</keyword>
<keyword evidence="2 4" id="KW-0863">Zinc-finger</keyword>
<feature type="coiled-coil region" evidence="5">
    <location>
        <begin position="160"/>
        <end position="187"/>
    </location>
</feature>
<comment type="caution">
    <text evidence="7">The sequence shown here is derived from an EMBL/GenBank/DDBJ whole genome shotgun (WGS) entry which is preliminary data.</text>
</comment>
<evidence type="ECO:0000256" key="2">
    <source>
        <dbReference type="ARBA" id="ARBA00022771"/>
    </source>
</evidence>
<dbReference type="InterPro" id="IPR013083">
    <property type="entry name" value="Znf_RING/FYVE/PHD"/>
</dbReference>
<organism evidence="7 8">
    <name type="scientific">Papaver atlanticum</name>
    <dbReference type="NCBI Taxonomy" id="357466"/>
    <lineage>
        <taxon>Eukaryota</taxon>
        <taxon>Viridiplantae</taxon>
        <taxon>Streptophyta</taxon>
        <taxon>Embryophyta</taxon>
        <taxon>Tracheophyta</taxon>
        <taxon>Spermatophyta</taxon>
        <taxon>Magnoliopsida</taxon>
        <taxon>Ranunculales</taxon>
        <taxon>Papaveraceae</taxon>
        <taxon>Papaveroideae</taxon>
        <taxon>Papaver</taxon>
    </lineage>
</organism>
<dbReference type="PANTHER" id="PTHR47344:SF1">
    <property type="entry name" value="RING ZINC FINGER PROTEIN-RELATED"/>
    <property type="match status" value="1"/>
</dbReference>
<dbReference type="PROSITE" id="PS50089">
    <property type="entry name" value="ZF_RING_2"/>
    <property type="match status" value="1"/>
</dbReference>
<dbReference type="AlphaFoldDB" id="A0AAD4XU09"/>
<dbReference type="EMBL" id="JAJJMB010004025">
    <property type="protein sequence ID" value="KAI3944714.1"/>
    <property type="molecule type" value="Genomic_DNA"/>
</dbReference>
<keyword evidence="5" id="KW-0175">Coiled coil</keyword>
<dbReference type="CDD" id="cd16448">
    <property type="entry name" value="RING-H2"/>
    <property type="match status" value="1"/>
</dbReference>
<reference evidence="7" key="1">
    <citation type="submission" date="2022-04" db="EMBL/GenBank/DDBJ databases">
        <title>A functionally conserved STORR gene fusion in Papaver species that diverged 16.8 million years ago.</title>
        <authorList>
            <person name="Catania T."/>
        </authorList>
    </citation>
    <scope>NUCLEOTIDE SEQUENCE</scope>
    <source>
        <strain evidence="7">S-188037</strain>
    </source>
</reference>
<evidence type="ECO:0000259" key="6">
    <source>
        <dbReference type="PROSITE" id="PS50089"/>
    </source>
</evidence>
<dbReference type="SUPFAM" id="SSF57850">
    <property type="entry name" value="RING/U-box"/>
    <property type="match status" value="1"/>
</dbReference>
<feature type="coiled-coil region" evidence="5">
    <location>
        <begin position="255"/>
        <end position="296"/>
    </location>
</feature>
<dbReference type="Gene3D" id="3.30.40.10">
    <property type="entry name" value="Zinc/RING finger domain, C3HC4 (zinc finger)"/>
    <property type="match status" value="1"/>
</dbReference>
<dbReference type="SMART" id="SM00744">
    <property type="entry name" value="RINGv"/>
    <property type="match status" value="1"/>
</dbReference>
<evidence type="ECO:0000313" key="7">
    <source>
        <dbReference type="EMBL" id="KAI3944714.1"/>
    </source>
</evidence>
<protein>
    <recommendedName>
        <fullName evidence="6">RING-type domain-containing protein</fullName>
    </recommendedName>
</protein>
<dbReference type="Proteomes" id="UP001202328">
    <property type="component" value="Unassembled WGS sequence"/>
</dbReference>
<dbReference type="InterPro" id="IPR001841">
    <property type="entry name" value="Znf_RING"/>
</dbReference>
<feature type="coiled-coil region" evidence="5">
    <location>
        <begin position="104"/>
        <end position="131"/>
    </location>
</feature>
<accession>A0AAD4XU09</accession>
<dbReference type="Pfam" id="PF13639">
    <property type="entry name" value="zf-RING_2"/>
    <property type="match status" value="1"/>
</dbReference>
<feature type="domain" description="RING-type" evidence="6">
    <location>
        <begin position="13"/>
        <end position="60"/>
    </location>
</feature>
<proteinExistence type="predicted"/>
<evidence type="ECO:0000256" key="1">
    <source>
        <dbReference type="ARBA" id="ARBA00022723"/>
    </source>
</evidence>
<evidence type="ECO:0000256" key="4">
    <source>
        <dbReference type="PROSITE-ProRule" id="PRU00175"/>
    </source>
</evidence>
<evidence type="ECO:0000256" key="3">
    <source>
        <dbReference type="ARBA" id="ARBA00022833"/>
    </source>
</evidence>
<dbReference type="InterPro" id="IPR011016">
    <property type="entry name" value="Znf_RING-CH"/>
</dbReference>
<sequence>MGNNENEFGKTICTICYEDLKPLIEDLQAISICGHVFHELCLQQWLEYCNGKKQTCPVCKQKCCQQNIGRLYFQSVGDPADLIQKKCSKIRFEEEDPRVLRAEVKKLEDKILGITESLERKEKELKDTSEQLCVSKAETKREMGLKNEALKEREVYRNMLRTNSEELSKAESECARLQQRSLGLAKELAALKLVSDLNLEEDEVLKLASFSTENSNKDTIDVLKKSLVLRNKSYKELMVQCNLLGRGETRSHKKLEKTKEKMKKLKSRVLELELALEQKENEVLRALKASKRISREEVDLSSAKRTSREEVDLSSAKRTSNFSSFNKCSFGEKVEQSAEPLPKSDQIGGLLNHPSLYKNTGTADFVKDSGVNSKKATDIVDIDAELGFSSIQDSAELAPAFPATSSPFLKPQTKASISENITLEQSCFSSLKSAADTKKRDPVQGQSSVFLSSTVDVMDEDVVQCGQRSSDPEVVILDEVAEDPLLRRVRNEASCSVPTSVGDQCFSGGLVGPNGTNRYLGKWCKRTQLGTSVPSSTGMQGSNASLSSLISVGADGRGGRIKVLRSQNQTETVVAPALPKRCKVGSKRSGQQSQGCLQIEHFFGKANRS</sequence>
<evidence type="ECO:0000313" key="8">
    <source>
        <dbReference type="Proteomes" id="UP001202328"/>
    </source>
</evidence>